<keyword evidence="1 3" id="KW-0456">Lyase</keyword>
<dbReference type="Proteomes" id="UP000255108">
    <property type="component" value="Unassembled WGS sequence"/>
</dbReference>
<evidence type="ECO:0000259" key="2">
    <source>
        <dbReference type="Pfam" id="PF01575"/>
    </source>
</evidence>
<dbReference type="Proteomes" id="UP000295794">
    <property type="component" value="Unassembled WGS sequence"/>
</dbReference>
<evidence type="ECO:0000313" key="5">
    <source>
        <dbReference type="Proteomes" id="UP000255108"/>
    </source>
</evidence>
<dbReference type="Gene3D" id="3.10.129.10">
    <property type="entry name" value="Hotdog Thioesterase"/>
    <property type="match status" value="1"/>
</dbReference>
<keyword evidence="6" id="KW-1185">Reference proteome</keyword>
<dbReference type="PRINTS" id="PR01483">
    <property type="entry name" value="FASYNTHASE"/>
</dbReference>
<dbReference type="InterPro" id="IPR029069">
    <property type="entry name" value="HotDog_dom_sf"/>
</dbReference>
<dbReference type="EC" id="4.2.1.119" evidence="3"/>
<proteinExistence type="predicted"/>
<organism evidence="3 5">
    <name type="scientific">Iodobacter fluviatilis</name>
    <dbReference type="NCBI Taxonomy" id="537"/>
    <lineage>
        <taxon>Bacteria</taxon>
        <taxon>Pseudomonadati</taxon>
        <taxon>Pseudomonadota</taxon>
        <taxon>Betaproteobacteria</taxon>
        <taxon>Neisseriales</taxon>
        <taxon>Chitinibacteraceae</taxon>
        <taxon>Iodobacter</taxon>
    </lineage>
</organism>
<evidence type="ECO:0000256" key="1">
    <source>
        <dbReference type="ARBA" id="ARBA00023239"/>
    </source>
</evidence>
<dbReference type="GO" id="GO:0006633">
    <property type="term" value="P:fatty acid biosynthetic process"/>
    <property type="evidence" value="ECO:0007669"/>
    <property type="project" value="InterPro"/>
</dbReference>
<dbReference type="InterPro" id="IPR050965">
    <property type="entry name" value="UPF0336/Enoyl-CoA_hydratase"/>
</dbReference>
<protein>
    <submittedName>
        <fullName evidence="3">(R)-specific enoyl-CoA hydratase</fullName>
        <ecNumber evidence="3">4.2.1.119</ecNumber>
    </submittedName>
    <submittedName>
        <fullName evidence="4">3-hydroxybutyryl-CoA dehydratase</fullName>
    </submittedName>
</protein>
<dbReference type="OrthoDB" id="9774179at2"/>
<dbReference type="SUPFAM" id="SSF54637">
    <property type="entry name" value="Thioesterase/thiol ester dehydrase-isomerase"/>
    <property type="match status" value="1"/>
</dbReference>
<dbReference type="PANTHER" id="PTHR43437:SF3">
    <property type="entry name" value="HYDROXYACYL-THIOESTER DEHYDRATASE TYPE 2, MITOCHONDRIAL"/>
    <property type="match status" value="1"/>
</dbReference>
<accession>A0A377QD39</accession>
<dbReference type="RefSeq" id="WP_115227968.1">
    <property type="nucleotide sequence ID" value="NZ_CAWOLO010000011.1"/>
</dbReference>
<gene>
    <name evidence="3" type="primary">phaJ</name>
    <name evidence="4" type="ORF">EV682_11165</name>
    <name evidence="3" type="ORF">NCTC11159_02870</name>
</gene>
<evidence type="ECO:0000313" key="3">
    <source>
        <dbReference type="EMBL" id="STQ91791.1"/>
    </source>
</evidence>
<dbReference type="GO" id="GO:0005835">
    <property type="term" value="C:fatty acid synthase complex"/>
    <property type="evidence" value="ECO:0007669"/>
    <property type="project" value="InterPro"/>
</dbReference>
<evidence type="ECO:0000313" key="6">
    <source>
        <dbReference type="Proteomes" id="UP000295794"/>
    </source>
</evidence>
<reference evidence="4 6" key="2">
    <citation type="submission" date="2019-03" db="EMBL/GenBank/DDBJ databases">
        <title>Genomic Encyclopedia of Type Strains, Phase IV (KMG-IV): sequencing the most valuable type-strain genomes for metagenomic binning, comparative biology and taxonomic classification.</title>
        <authorList>
            <person name="Goeker M."/>
        </authorList>
    </citation>
    <scope>NUCLEOTIDE SEQUENCE [LARGE SCALE GENOMIC DNA]</scope>
    <source>
        <strain evidence="4 6">DSM 3764</strain>
    </source>
</reference>
<dbReference type="CDD" id="cd03449">
    <property type="entry name" value="R_hydratase"/>
    <property type="match status" value="1"/>
</dbReference>
<dbReference type="FunFam" id="3.10.129.10:FF:000042">
    <property type="entry name" value="MaoC domain protein dehydratase"/>
    <property type="match status" value="1"/>
</dbReference>
<reference evidence="3 5" key="1">
    <citation type="submission" date="2018-06" db="EMBL/GenBank/DDBJ databases">
        <authorList>
            <consortium name="Pathogen Informatics"/>
            <person name="Doyle S."/>
        </authorList>
    </citation>
    <scope>NUCLEOTIDE SEQUENCE [LARGE SCALE GENOMIC DNA]</scope>
    <source>
        <strain evidence="3 5">NCTC11159</strain>
    </source>
</reference>
<dbReference type="GO" id="GO:0019171">
    <property type="term" value="F:(3R)-hydroxyacyl-[acyl-carrier-protein] dehydratase activity"/>
    <property type="evidence" value="ECO:0007669"/>
    <property type="project" value="TreeGrafter"/>
</dbReference>
<dbReference type="GO" id="GO:0004312">
    <property type="term" value="F:fatty acid synthase activity"/>
    <property type="evidence" value="ECO:0007669"/>
    <property type="project" value="InterPro"/>
</dbReference>
<dbReference type="Pfam" id="PF01575">
    <property type="entry name" value="MaoC_dehydratas"/>
    <property type="match status" value="1"/>
</dbReference>
<dbReference type="EMBL" id="UGHR01000001">
    <property type="protein sequence ID" value="STQ91791.1"/>
    <property type="molecule type" value="Genomic_DNA"/>
</dbReference>
<evidence type="ECO:0000313" key="4">
    <source>
        <dbReference type="EMBL" id="TCU83702.1"/>
    </source>
</evidence>
<dbReference type="PANTHER" id="PTHR43437">
    <property type="entry name" value="HYDROXYACYL-THIOESTER DEHYDRATASE TYPE 2, MITOCHONDRIAL-RELATED"/>
    <property type="match status" value="1"/>
</dbReference>
<feature type="domain" description="MaoC-like" evidence="2">
    <location>
        <begin position="14"/>
        <end position="105"/>
    </location>
</feature>
<dbReference type="EMBL" id="SMBT01000011">
    <property type="protein sequence ID" value="TCU83702.1"/>
    <property type="molecule type" value="Genomic_DNA"/>
</dbReference>
<name>A0A377QD39_9NEIS</name>
<dbReference type="InterPro" id="IPR003965">
    <property type="entry name" value="Fatty_acid_synthase"/>
</dbReference>
<dbReference type="InterPro" id="IPR002539">
    <property type="entry name" value="MaoC-like_dom"/>
</dbReference>
<sequence>MAYYIEDLQPGLIAEYRKTLTEADIVLFAGISGDNNPMHIDEEYASATRFGGRIVHGMLSASLISTVIGTRLPGPGAIYMGQNLKFLKPVKIGDTVTARVTVSEVLPDKQRARLLTECWVKDEKVIDGDALVWVPRRPA</sequence>
<dbReference type="GO" id="GO:0018812">
    <property type="term" value="F:3-hydroxyacyl-CoA dehydratase activity"/>
    <property type="evidence" value="ECO:0007669"/>
    <property type="project" value="UniProtKB-EC"/>
</dbReference>
<dbReference type="AlphaFoldDB" id="A0A377QD39"/>